<dbReference type="SUPFAM" id="SSF51120">
    <property type="entry name" value="beta-Roll"/>
    <property type="match status" value="1"/>
</dbReference>
<protein>
    <recommendedName>
        <fullName evidence="4">RTX toxin</fullName>
    </recommendedName>
</protein>
<evidence type="ECO:0000313" key="2">
    <source>
        <dbReference type="EMBL" id="AVX43428.1"/>
    </source>
</evidence>
<dbReference type="Gene3D" id="2.160.20.160">
    <property type="match status" value="1"/>
</dbReference>
<dbReference type="AlphaFoldDB" id="A0A2R4NYC6"/>
<evidence type="ECO:0000256" key="1">
    <source>
        <dbReference type="SAM" id="MobiDB-lite"/>
    </source>
</evidence>
<feature type="region of interest" description="Disordered" evidence="1">
    <location>
        <begin position="150"/>
        <end position="173"/>
    </location>
</feature>
<evidence type="ECO:0008006" key="4">
    <source>
        <dbReference type="Google" id="ProtNLM"/>
    </source>
</evidence>
<dbReference type="RefSeq" id="WP_107916389.1">
    <property type="nucleotide sequence ID" value="NZ_CP021642.1"/>
</dbReference>
<sequence length="587" mass="61981">MSKEIGVVKNVTQGSVKAVSPTGESRELKVGDIVYQGEKIVTETTDAKVVIAKADGKEISLIGKDSINLDQSVSENSQTTADINSLQKAILGGQDLNALEETAAGGNQAGGNAGGDGVSLGAASFAQGGHYSNISANFSNLSSQTSANAPAVSNVRGGASAEPSDGFVSSAAASSQPVQPVIAPARAYITVDSGSAHSSEVSESDRSYPYMQYNFHIENAPAGSLTTNLKIDLGGQATKGEDYEHPEYSMDGGNTWTAVDPDMVLKNVVVQDGVIKFRMKVIDDYGQHAGNQNEGTKMSDEGTQIHANITEFGKYSEEATISISSDNGLISSDSASSKIVENDDFVKFAGDVDAEGKELNTGIGDDTIHAKEGDVKNINIKMGDGDDQAIFENHTIMNTTIDGGNGSDIINLTSNDKTIDTTVLGGNGDDVIKFTTKDGVSTGNVFDGGDGVDTLVIGSRDTFTDTTNTYKNFEKVDVTALTEGEAIQISGKADLAAIIDRFTNNGSHELTLVTDRTTEPGKFFNGGVYFWSIVDGRSPNINGGKPTGVTTEQDEHFYKMSFEHNGENYVLNVQNEIPYSYAITDYL</sequence>
<name>A0A2R4NYC6_9BACT</name>
<organism evidence="2 3">
    <name type="scientific">Campylobacter concisus</name>
    <dbReference type="NCBI Taxonomy" id="199"/>
    <lineage>
        <taxon>Bacteria</taxon>
        <taxon>Pseudomonadati</taxon>
        <taxon>Campylobacterota</taxon>
        <taxon>Epsilonproteobacteria</taxon>
        <taxon>Campylobacterales</taxon>
        <taxon>Campylobacteraceae</taxon>
        <taxon>Campylobacter</taxon>
    </lineage>
</organism>
<dbReference type="InterPro" id="IPR011049">
    <property type="entry name" value="Serralysin-like_metalloprot_C"/>
</dbReference>
<dbReference type="InterPro" id="IPR047777">
    <property type="entry name" value="LapA-like_RM"/>
</dbReference>
<dbReference type="PRINTS" id="PR00313">
    <property type="entry name" value="CABNDNGRPT"/>
</dbReference>
<proteinExistence type="predicted"/>
<accession>A0A2R4NYC6</accession>
<gene>
    <name evidence="2" type="ORF">CCS77_0367</name>
</gene>
<dbReference type="EMBL" id="CP021642">
    <property type="protein sequence ID" value="AVX43428.1"/>
    <property type="molecule type" value="Genomic_DNA"/>
</dbReference>
<reference evidence="2 3" key="1">
    <citation type="journal article" date="2018" name="Emerg. Microbes Infect.">
        <title>Genomic analysis of oral Campylobacter concisus strains identified a potential bacterial molecular marker associated with active Crohn's disease.</title>
        <authorList>
            <person name="Liu F."/>
            <person name="Ma R."/>
            <person name="Tay C.Y.A."/>
            <person name="Octavia S."/>
            <person name="Lan R."/>
            <person name="Chung H.K.L."/>
            <person name="Riordan S.M."/>
            <person name="Grimm M.C."/>
            <person name="Leong R.W."/>
            <person name="Tanaka M.M."/>
            <person name="Connor S."/>
            <person name="Zhang L."/>
        </authorList>
    </citation>
    <scope>NUCLEOTIDE SEQUENCE [LARGE SCALE GENOMIC DNA]</scope>
    <source>
        <strain evidence="2 3">P2CDO4</strain>
    </source>
</reference>
<dbReference type="NCBIfam" id="NF033682">
    <property type="entry name" value="retention_LapA"/>
    <property type="match status" value="1"/>
</dbReference>
<evidence type="ECO:0000313" key="3">
    <source>
        <dbReference type="Proteomes" id="UP000241854"/>
    </source>
</evidence>
<dbReference type="Proteomes" id="UP000241854">
    <property type="component" value="Chromosome"/>
</dbReference>